<comment type="caution">
    <text evidence="1">The sequence shown here is derived from an EMBL/GenBank/DDBJ whole genome shotgun (WGS) entry which is preliminary data.</text>
</comment>
<dbReference type="InterPro" id="IPR039326">
    <property type="entry name" value="Patronus"/>
</dbReference>
<evidence type="ECO:0000313" key="1">
    <source>
        <dbReference type="EMBL" id="KAG2252103.1"/>
    </source>
</evidence>
<proteinExistence type="predicted"/>
<keyword evidence="2" id="KW-1185">Reference proteome</keyword>
<reference evidence="1 2" key="1">
    <citation type="submission" date="2020-02" db="EMBL/GenBank/DDBJ databases">
        <authorList>
            <person name="Ma Q."/>
            <person name="Huang Y."/>
            <person name="Song X."/>
            <person name="Pei D."/>
        </authorList>
    </citation>
    <scope>NUCLEOTIDE SEQUENCE [LARGE SCALE GENOMIC DNA]</scope>
    <source>
        <strain evidence="1">Sxm20200214</strain>
        <tissue evidence="1">Leaf</tissue>
    </source>
</reference>
<dbReference type="PANTHER" id="PTHR35125">
    <property type="entry name" value="NEURON NAVIGATOR 1-LIKE-RELATED"/>
    <property type="match status" value="1"/>
</dbReference>
<sequence>MRKCIKEQRSLWNNHFSADILLHHDSTSIKVKHLKHDKETMDAKNKLTCEEPEEIPSPKLTDWLKSSTTPWRSPIPPGFMMMMMPSTPLAWRFVSAEFTLKEDLFLMCASYIVS</sequence>
<accession>A0A8X7PJI0</accession>
<protein>
    <submittedName>
        <fullName evidence="1">Uncharacterized protein</fullName>
    </submittedName>
</protein>
<dbReference type="EMBL" id="JAAMPC010000016">
    <property type="protein sequence ID" value="KAG2252103.1"/>
    <property type="molecule type" value="Genomic_DNA"/>
</dbReference>
<name>A0A8X7PJI0_BRACI</name>
<organism evidence="1 2">
    <name type="scientific">Brassica carinata</name>
    <name type="common">Ethiopian mustard</name>
    <name type="synonym">Abyssinian cabbage</name>
    <dbReference type="NCBI Taxonomy" id="52824"/>
    <lineage>
        <taxon>Eukaryota</taxon>
        <taxon>Viridiplantae</taxon>
        <taxon>Streptophyta</taxon>
        <taxon>Embryophyta</taxon>
        <taxon>Tracheophyta</taxon>
        <taxon>Spermatophyta</taxon>
        <taxon>Magnoliopsida</taxon>
        <taxon>eudicotyledons</taxon>
        <taxon>Gunneridae</taxon>
        <taxon>Pentapetalae</taxon>
        <taxon>rosids</taxon>
        <taxon>malvids</taxon>
        <taxon>Brassicales</taxon>
        <taxon>Brassicaceae</taxon>
        <taxon>Brassiceae</taxon>
        <taxon>Brassica</taxon>
    </lineage>
</organism>
<evidence type="ECO:0000313" key="2">
    <source>
        <dbReference type="Proteomes" id="UP000886595"/>
    </source>
</evidence>
<dbReference type="GO" id="GO:0007346">
    <property type="term" value="P:regulation of mitotic cell cycle"/>
    <property type="evidence" value="ECO:0007669"/>
    <property type="project" value="InterPro"/>
</dbReference>
<dbReference type="Proteomes" id="UP000886595">
    <property type="component" value="Unassembled WGS sequence"/>
</dbReference>
<dbReference type="PANTHER" id="PTHR35125:SF3">
    <property type="entry name" value="(RAPE) HYPOTHETICAL PROTEIN"/>
    <property type="match status" value="1"/>
</dbReference>
<dbReference type="OrthoDB" id="1105001at2759"/>
<dbReference type="AlphaFoldDB" id="A0A8X7PJI0"/>
<gene>
    <name evidence="1" type="ORF">Bca52824_082239</name>
</gene>